<accession>A0A645FE04</accession>
<dbReference type="AlphaFoldDB" id="A0A645FE04"/>
<reference evidence="1" key="1">
    <citation type="submission" date="2019-08" db="EMBL/GenBank/DDBJ databases">
        <authorList>
            <person name="Kucharzyk K."/>
            <person name="Murdoch R.W."/>
            <person name="Higgins S."/>
            <person name="Loffler F."/>
        </authorList>
    </citation>
    <scope>NUCLEOTIDE SEQUENCE</scope>
</reference>
<dbReference type="EMBL" id="VSSQ01058094">
    <property type="protein sequence ID" value="MPN11826.1"/>
    <property type="molecule type" value="Genomic_DNA"/>
</dbReference>
<comment type="caution">
    <text evidence="1">The sequence shown here is derived from an EMBL/GenBank/DDBJ whole genome shotgun (WGS) entry which is preliminary data.</text>
</comment>
<gene>
    <name evidence="1" type="ORF">SDC9_159134</name>
</gene>
<proteinExistence type="predicted"/>
<sequence length="139" mass="14812">MLSGTGTLACLLNAVTKRSVAFRPMGMSVISNFTLHLLSSATQAVLVEYSPKPMVNLLSPVVFSSSVVQPPLGYISYFPVSGVSSTSVISGNINVLASMTEAMRLISRISDGSIQPATRFTTFLFLRVAVEKNFTMAAT</sequence>
<organism evidence="1">
    <name type="scientific">bioreactor metagenome</name>
    <dbReference type="NCBI Taxonomy" id="1076179"/>
    <lineage>
        <taxon>unclassified sequences</taxon>
        <taxon>metagenomes</taxon>
        <taxon>ecological metagenomes</taxon>
    </lineage>
</organism>
<name>A0A645FE04_9ZZZZ</name>
<evidence type="ECO:0000313" key="1">
    <source>
        <dbReference type="EMBL" id="MPN11826.1"/>
    </source>
</evidence>
<protein>
    <submittedName>
        <fullName evidence="1">Uncharacterized protein</fullName>
    </submittedName>
</protein>